<name>A0ABX5VKM6_9BURK</name>
<proteinExistence type="predicted"/>
<reference evidence="2" key="1">
    <citation type="submission" date="2019-06" db="EMBL/GenBank/DDBJ databases">
        <authorList>
            <person name="Oh B.S."/>
        </authorList>
    </citation>
    <scope>NUCLEOTIDE SEQUENCE [LARGE SCALE GENOMIC DNA]</scope>
    <source>
        <strain evidence="2">KGMB03119</strain>
    </source>
</reference>
<protein>
    <recommendedName>
        <fullName evidence="3">NTP pyrophosphohydrolase MazG putative catalytic core domain-containing protein</fullName>
    </recommendedName>
</protein>
<accession>A0ABX5VKM6</accession>
<dbReference type="EMBL" id="CP040882">
    <property type="protein sequence ID" value="QDA55553.1"/>
    <property type="molecule type" value="Genomic_DNA"/>
</dbReference>
<evidence type="ECO:0000313" key="1">
    <source>
        <dbReference type="EMBL" id="QDA55553.1"/>
    </source>
</evidence>
<evidence type="ECO:0008006" key="3">
    <source>
        <dbReference type="Google" id="ProtNLM"/>
    </source>
</evidence>
<dbReference type="Proteomes" id="UP000308889">
    <property type="component" value="Chromosome"/>
</dbReference>
<keyword evidence="2" id="KW-1185">Reference proteome</keyword>
<sequence>MIAITKTKCDQIRCIADHFGTSHVLRRAGEEFSEATTAIIHYTRAAVDFEGDLPTRKVELAGELADTLIMLEQLLHVVPDLQRLVTVQVAHKVNRTLKRYDIKVPAGGAGRDAAKEID</sequence>
<organism evidence="1 2">
    <name type="scientific">Sutterella faecalis</name>
    <dbReference type="NCBI Taxonomy" id="2584944"/>
    <lineage>
        <taxon>Bacteria</taxon>
        <taxon>Pseudomonadati</taxon>
        <taxon>Pseudomonadota</taxon>
        <taxon>Betaproteobacteria</taxon>
        <taxon>Burkholderiales</taxon>
        <taxon>Sutterellaceae</taxon>
        <taxon>Sutterella</taxon>
    </lineage>
</organism>
<gene>
    <name evidence="1" type="ORF">FG381_11775</name>
</gene>
<evidence type="ECO:0000313" key="2">
    <source>
        <dbReference type="Proteomes" id="UP000308889"/>
    </source>
</evidence>
<dbReference type="RefSeq" id="WP_139688963.1">
    <property type="nucleotide sequence ID" value="NZ_CP040882.1"/>
</dbReference>